<protein>
    <submittedName>
        <fullName evidence="2">Uncharacterized protein</fullName>
    </submittedName>
</protein>
<dbReference type="OrthoDB" id="185373at2759"/>
<organism evidence="2 3">
    <name type="scientific">Cryptococcus depauperatus CBS 7841</name>
    <dbReference type="NCBI Taxonomy" id="1295531"/>
    <lineage>
        <taxon>Eukaryota</taxon>
        <taxon>Fungi</taxon>
        <taxon>Dikarya</taxon>
        <taxon>Basidiomycota</taxon>
        <taxon>Agaricomycotina</taxon>
        <taxon>Tremellomycetes</taxon>
        <taxon>Tremellales</taxon>
        <taxon>Cryptococcaceae</taxon>
        <taxon>Cryptococcus</taxon>
    </lineage>
</organism>
<dbReference type="RefSeq" id="XP_066070083.1">
    <property type="nucleotide sequence ID" value="XM_066213986.1"/>
</dbReference>
<dbReference type="Pfam" id="PF13812">
    <property type="entry name" value="PPR_3"/>
    <property type="match status" value="1"/>
</dbReference>
<dbReference type="KEGG" id="cdep:91088816"/>
<dbReference type="NCBIfam" id="TIGR00756">
    <property type="entry name" value="PPR"/>
    <property type="match status" value="2"/>
</dbReference>
<dbReference type="Gene3D" id="1.25.40.10">
    <property type="entry name" value="Tetratricopeptide repeat domain"/>
    <property type="match status" value="2"/>
</dbReference>
<proteinExistence type="predicted"/>
<dbReference type="EMBL" id="CP143788">
    <property type="protein sequence ID" value="WVN89383.1"/>
    <property type="molecule type" value="Genomic_DNA"/>
</dbReference>
<accession>A0A1E3ILK6</accession>
<dbReference type="InterPro" id="IPR011990">
    <property type="entry name" value="TPR-like_helical_dom_sf"/>
</dbReference>
<keyword evidence="3" id="KW-1185">Reference proteome</keyword>
<sequence length="760" mass="85786">MICRQTWRALGSLQQAAKHASSKPLCPTCSATATLQRRHYSSVPSTRSRGRPLASEFSVGPSRPKSQNNHKPPKKLDTTDSLLRAQFQTVFHSHATAPNPKQALNVAFPLVFRRAVRPLLEPHLLTISMLVAPLLEDESSSDDERRQVLILLGHCYGRIASSPHLDPLRVQHISEIYSKALVLEAMHGKGDKDKWKSLLVMFESVLDRLVKEGPTPILSPEIVTVWVILRVKTGAVDTVKSSYIWPQFQEVKNYLSRTLVSYGETQERYMDAAEALMKQSVEVMSSLPKTIEILDRELASMRNRGDWDSITNLWGRIRAGILYSPDQAEGILEPSPEVRYHVLSSFLLTFKRPKSNWARLHVSPPPPSYALRAKEVLSLCPVPLPRTIAYALLALRVRPEDNVGLRAGHDAFSLDTDERLSGEGDVLSNLKMTWRDTEAKDLKMYMIYIEGLGRLGDLDGLKEVWNELVTDERCKELYMREEGLPTSAPFPPIHALNHMISACLLIPADGPPLAFDLFAQVTRSDSAVSCNIITINTILRHHAREANIEAMSQLFEQATHFKLQPDVVTYTTLVQGLLRARRLDLAKNALDAMHAQGIIPNERMCSMLIADLAKLGTRVGLSHAEELLKLMHQKNMRSNEVTWTALISGYFRGGWESDAWEALARMERLGIRLNRIGYNMLLKQVSGTEEGLRTVMSLWRRLLKEGINPNSDTYWLVLSPLVKERKMEQIDEVLAEMKSRGYRAEKGALARLLDNIRRWG</sequence>
<evidence type="ECO:0000313" key="3">
    <source>
        <dbReference type="Proteomes" id="UP000094043"/>
    </source>
</evidence>
<dbReference type="PANTHER" id="PTHR47938">
    <property type="entry name" value="RESPIRATORY COMPLEX I CHAPERONE (CIA84), PUTATIVE (AFU_ORTHOLOGUE AFUA_2G06020)-RELATED"/>
    <property type="match status" value="1"/>
</dbReference>
<dbReference type="Proteomes" id="UP000094043">
    <property type="component" value="Chromosome 5"/>
</dbReference>
<reference evidence="2" key="3">
    <citation type="submission" date="2024-01" db="EMBL/GenBank/DDBJ databases">
        <authorList>
            <person name="Coelho M.A."/>
            <person name="David-Palma M."/>
            <person name="Shea T."/>
            <person name="Sun S."/>
            <person name="Cuomo C.A."/>
            <person name="Heitman J."/>
        </authorList>
    </citation>
    <scope>NUCLEOTIDE SEQUENCE</scope>
    <source>
        <strain evidence="2">CBS 7841</strain>
    </source>
</reference>
<dbReference type="InterPro" id="IPR002885">
    <property type="entry name" value="PPR_rpt"/>
</dbReference>
<reference evidence="2" key="1">
    <citation type="submission" date="2016-06" db="EMBL/GenBank/DDBJ databases">
        <authorList>
            <person name="Cuomo C."/>
            <person name="Litvintseva A."/>
            <person name="Heitman J."/>
            <person name="Chen Y."/>
            <person name="Sun S."/>
            <person name="Springer D."/>
            <person name="Dromer F."/>
            <person name="Young S."/>
            <person name="Zeng Q."/>
            <person name="Chapman S."/>
            <person name="Gujja S."/>
            <person name="Saif S."/>
            <person name="Birren B."/>
        </authorList>
    </citation>
    <scope>NUCLEOTIDE SEQUENCE</scope>
    <source>
        <strain evidence="2">CBS 7841</strain>
    </source>
</reference>
<feature type="region of interest" description="Disordered" evidence="1">
    <location>
        <begin position="37"/>
        <end position="77"/>
    </location>
</feature>
<dbReference type="GeneID" id="91088816"/>
<dbReference type="AlphaFoldDB" id="A0A1E3ILK6"/>
<dbReference type="VEuPathDB" id="FungiDB:L203_02190"/>
<evidence type="ECO:0000313" key="2">
    <source>
        <dbReference type="EMBL" id="WVN89383.1"/>
    </source>
</evidence>
<dbReference type="PROSITE" id="PS51375">
    <property type="entry name" value="PPR"/>
    <property type="match status" value="3"/>
</dbReference>
<dbReference type="Pfam" id="PF13041">
    <property type="entry name" value="PPR_2"/>
    <property type="match status" value="1"/>
</dbReference>
<dbReference type="GO" id="GO:0003729">
    <property type="term" value="F:mRNA binding"/>
    <property type="evidence" value="ECO:0007669"/>
    <property type="project" value="TreeGrafter"/>
</dbReference>
<dbReference type="PANTHER" id="PTHR47938:SF35">
    <property type="entry name" value="PENTATRICOPEPTIDE REPEAT-CONTAINING PROTEIN 4, MITOCHONDRIAL-RELATED"/>
    <property type="match status" value="1"/>
</dbReference>
<name>A0A1E3ILK6_9TREE</name>
<reference evidence="2" key="2">
    <citation type="journal article" date="2022" name="Elife">
        <title>Obligate sexual reproduction of a homothallic fungus closely related to the Cryptococcus pathogenic species complex.</title>
        <authorList>
            <person name="Passer A.R."/>
            <person name="Clancey S.A."/>
            <person name="Shea T."/>
            <person name="David-Palma M."/>
            <person name="Averette A.F."/>
            <person name="Boekhout T."/>
            <person name="Porcel B.M."/>
            <person name="Nowrousian M."/>
            <person name="Cuomo C.A."/>
            <person name="Sun S."/>
            <person name="Heitman J."/>
            <person name="Coelho M.A."/>
        </authorList>
    </citation>
    <scope>NUCLEOTIDE SEQUENCE</scope>
    <source>
        <strain evidence="2">CBS 7841</strain>
    </source>
</reference>
<evidence type="ECO:0000256" key="1">
    <source>
        <dbReference type="SAM" id="MobiDB-lite"/>
    </source>
</evidence>
<gene>
    <name evidence="2" type="ORF">L203_104606</name>
</gene>